<evidence type="ECO:0000313" key="3">
    <source>
        <dbReference type="Proteomes" id="UP000324222"/>
    </source>
</evidence>
<keyword evidence="2" id="KW-0695">RNA-directed DNA polymerase</keyword>
<dbReference type="PROSITE" id="PS50878">
    <property type="entry name" value="RT_POL"/>
    <property type="match status" value="1"/>
</dbReference>
<dbReference type="GO" id="GO:0003964">
    <property type="term" value="F:RNA-directed DNA polymerase activity"/>
    <property type="evidence" value="ECO:0007669"/>
    <property type="project" value="UniProtKB-KW"/>
</dbReference>
<dbReference type="EMBL" id="VSRR010005388">
    <property type="protein sequence ID" value="MPC42308.1"/>
    <property type="molecule type" value="Genomic_DNA"/>
</dbReference>
<dbReference type="Pfam" id="PF14529">
    <property type="entry name" value="Exo_endo_phos_2"/>
    <property type="match status" value="1"/>
</dbReference>
<accession>A0A5B7FB11</accession>
<dbReference type="Proteomes" id="UP000324222">
    <property type="component" value="Unassembled WGS sequence"/>
</dbReference>
<dbReference type="InterPro" id="IPR043128">
    <property type="entry name" value="Rev_trsase/Diguanyl_cyclase"/>
</dbReference>
<keyword evidence="2" id="KW-0548">Nucleotidyltransferase</keyword>
<dbReference type="Gene3D" id="3.60.10.10">
    <property type="entry name" value="Endonuclease/exonuclease/phosphatase"/>
    <property type="match status" value="1"/>
</dbReference>
<dbReference type="Pfam" id="PF00078">
    <property type="entry name" value="RVT_1"/>
    <property type="match status" value="1"/>
</dbReference>
<dbReference type="InterPro" id="IPR036691">
    <property type="entry name" value="Endo/exonu/phosph_ase_sf"/>
</dbReference>
<feature type="domain" description="Reverse transcriptase" evidence="1">
    <location>
        <begin position="439"/>
        <end position="693"/>
    </location>
</feature>
<evidence type="ECO:0000259" key="1">
    <source>
        <dbReference type="PROSITE" id="PS50878"/>
    </source>
</evidence>
<organism evidence="2 3">
    <name type="scientific">Portunus trituberculatus</name>
    <name type="common">Swimming crab</name>
    <name type="synonym">Neptunus trituberculatus</name>
    <dbReference type="NCBI Taxonomy" id="210409"/>
    <lineage>
        <taxon>Eukaryota</taxon>
        <taxon>Metazoa</taxon>
        <taxon>Ecdysozoa</taxon>
        <taxon>Arthropoda</taxon>
        <taxon>Crustacea</taxon>
        <taxon>Multicrustacea</taxon>
        <taxon>Malacostraca</taxon>
        <taxon>Eumalacostraca</taxon>
        <taxon>Eucarida</taxon>
        <taxon>Decapoda</taxon>
        <taxon>Pleocyemata</taxon>
        <taxon>Brachyura</taxon>
        <taxon>Eubrachyura</taxon>
        <taxon>Portunoidea</taxon>
        <taxon>Portunidae</taxon>
        <taxon>Portuninae</taxon>
        <taxon>Portunus</taxon>
    </lineage>
</organism>
<dbReference type="Gene3D" id="3.30.70.270">
    <property type="match status" value="1"/>
</dbReference>
<dbReference type="InterPro" id="IPR043502">
    <property type="entry name" value="DNA/RNA_pol_sf"/>
</dbReference>
<dbReference type="InterPro" id="IPR000477">
    <property type="entry name" value="RT_dom"/>
</dbReference>
<comment type="caution">
    <text evidence="2">The sequence shown here is derived from an EMBL/GenBank/DDBJ whole genome shotgun (WGS) entry which is preliminary data.</text>
</comment>
<proteinExistence type="predicted"/>
<reference evidence="2 3" key="1">
    <citation type="submission" date="2019-05" db="EMBL/GenBank/DDBJ databases">
        <title>Another draft genome of Portunus trituberculatus and its Hox gene families provides insights of decapod evolution.</title>
        <authorList>
            <person name="Jeong J.-H."/>
            <person name="Song I."/>
            <person name="Kim S."/>
            <person name="Choi T."/>
            <person name="Kim D."/>
            <person name="Ryu S."/>
            <person name="Kim W."/>
        </authorList>
    </citation>
    <scope>NUCLEOTIDE SEQUENCE [LARGE SCALE GENOMIC DNA]</scope>
    <source>
        <tissue evidence="2">Muscle</tissue>
    </source>
</reference>
<dbReference type="OrthoDB" id="6366904at2759"/>
<dbReference type="InterPro" id="IPR005135">
    <property type="entry name" value="Endo/exonuclease/phosphatase"/>
</dbReference>
<keyword evidence="2" id="KW-0808">Transferase</keyword>
<protein>
    <submittedName>
        <fullName evidence="2">RNA-directed DNA polymerase from mobile element jockey</fullName>
    </submittedName>
</protein>
<dbReference type="AlphaFoldDB" id="A0A5B7FB11"/>
<dbReference type="CDD" id="cd01650">
    <property type="entry name" value="RT_nLTR_like"/>
    <property type="match status" value="1"/>
</dbReference>
<gene>
    <name evidence="2" type="primary">pol_5</name>
    <name evidence="2" type="ORF">E2C01_035927</name>
</gene>
<dbReference type="SUPFAM" id="SSF56219">
    <property type="entry name" value="DNase I-like"/>
    <property type="match status" value="1"/>
</dbReference>
<dbReference type="SUPFAM" id="SSF56672">
    <property type="entry name" value="DNA/RNA polymerases"/>
    <property type="match status" value="1"/>
</dbReference>
<sequence length="752" mass="84588">MSSSFRSNATVTLPGFAAFHWPRADRAGGGLTIFARRWLDCRPLRQPLHIGDGVDVQAVTIHLSNRRLTLYNIYRPTTADLQLDELFGLAASEFVLAAGDFNAHQPWLGSPRPSNTAGRALYSSFNDSGEVILLNDTSVPTHLRQGRLDLTFVSSHLAPTPAWSLHPTLTSDHFAILIDVDASLPPVPPLPLRFNMRCANWGQFTHAADSLLTEVNFHIPLDEHALLLSSLILQAAHSAIPVAKVHSRTYKDAWIYGPKVKELNRRLNAARKNFHRRPTQSNRLYLNSVAHHVNATKQRLRDEAWLSWCRSIGAQTPIGQMWRRARCLYNPRPPPMPTHANPHEEAERLATQFAARTSPAILPLPIRRELAQQTAMRLDLVTAACEEAAETDTPFILHELAEALRHRTDTSPGSDRVRYSMLSHLGPVGKRELLTLINASYQAGALPRSWKTAIITPIPKPGASSSMRPISLLSCISKVMEKLVLRRLQWQAGEFHSHLFAYQHQRSTTTCLLTLLHALRSCSGLVVFLDLVKAFELADPPTILETLTRKGVKGRLICWIHDFLTERAAKVRYQGHVSAAHAHTLGTPQGSCLCPFLFNSLIERLLDTCYGPRSHLLVYADDLALFLPKRRIHVTAPKALETLYHRCNSLGLKLNPAKTCYMSFGLQPFSQPLTINGAPIRHVTTHRYLGVYFDSRLTFTRHVAHVADRTKARPAIPRRRRIWRFPVCPPELLHCCHKISYRLLCALPPWFL</sequence>
<evidence type="ECO:0000313" key="2">
    <source>
        <dbReference type="EMBL" id="MPC42308.1"/>
    </source>
</evidence>
<keyword evidence="3" id="KW-1185">Reference proteome</keyword>
<name>A0A5B7FB11_PORTR</name>
<dbReference type="PANTHER" id="PTHR19446">
    <property type="entry name" value="REVERSE TRANSCRIPTASES"/>
    <property type="match status" value="1"/>
</dbReference>